<dbReference type="PROSITE" id="PS50126">
    <property type="entry name" value="S1"/>
    <property type="match status" value="1"/>
</dbReference>
<accession>A5ILX7</accession>
<keyword evidence="4" id="KW-0460">Magnesium</keyword>
<dbReference type="CDD" id="cd04453">
    <property type="entry name" value="S1_RNase_E"/>
    <property type="match status" value="1"/>
</dbReference>
<dbReference type="RefSeq" id="WP_011943705.1">
    <property type="nucleotide sequence ID" value="NC_009486.1"/>
</dbReference>
<dbReference type="GO" id="GO:0004540">
    <property type="term" value="F:RNA nuclease activity"/>
    <property type="evidence" value="ECO:0007669"/>
    <property type="project" value="InterPro"/>
</dbReference>
<keyword evidence="5" id="KW-0694">RNA-binding</keyword>
<evidence type="ECO:0000256" key="5">
    <source>
        <dbReference type="ARBA" id="ARBA00022884"/>
    </source>
</evidence>
<sequence length="454" mass="52529">MDDGELEEIFFDEIETIAGKIYLGKIEKIVPGLEAAFVKIGKGRNAFLKLSEINEVYRETILKEQEVKEGQKILVQVKKDASGKKGPQVTTQIGIADRFVVIFPFKKVIGVSRKIEDASERRRLRTTAFSLRKRHGVGVIVRTAAEGVDEEEIIKNFERALEKWNQVLQKFRRSRKPKLLHEEDPVEQIIKEKVNSKIDRLIYNNRSLLETLQKYLQNLPKKPELEYVEGDLFEKFSVYERMKKLLSRTVQLKSGGNIVIDRTEALTVIDVNSESYTDAENQEELALKTNMEAIEEIVRQLILRNIGGIVVIDFIKQKDPKSYEKLLSRFKEVAKRDGTRIEIFGFTNLGLLEITRKRTTRPLDTLLFTRCPVCSGTGKVLSQKILLKRIREDLKKLKNFEEVTLKVHPNMSGYFKREDIKKLQKEFKVKLNLDYGWHDPNSYEIKAKTKKGGK</sequence>
<gene>
    <name evidence="7" type="ordered locus">Tpet_1186</name>
</gene>
<reference evidence="8" key="1">
    <citation type="submission" date="2007-05" db="EMBL/GenBank/DDBJ databases">
        <title>Complete sequence of Thermotoga petrophila RKU-1.</title>
        <authorList>
            <consortium name="US DOE Joint Genome Institute"/>
            <person name="Copeland A."/>
            <person name="Lucas S."/>
            <person name="Lapidus A."/>
            <person name="Barry K."/>
            <person name="Glavina del Rio T."/>
            <person name="Dalin E."/>
            <person name="Tice H."/>
            <person name="Pitluck S."/>
            <person name="Sims D."/>
            <person name="Brettin T."/>
            <person name="Bruce D."/>
            <person name="Detter J.C."/>
            <person name="Han C."/>
            <person name="Tapia R."/>
            <person name="Schmutz J."/>
            <person name="Larimer F."/>
            <person name="Land M."/>
            <person name="Hauser L."/>
            <person name="Kyrpides N."/>
            <person name="Mikhailova N."/>
            <person name="Nelson K."/>
            <person name="Gogarten J.P."/>
            <person name="Noll K."/>
            <person name="Richardson P."/>
        </authorList>
    </citation>
    <scope>NUCLEOTIDE SEQUENCE [LARGE SCALE GENOMIC DNA]</scope>
    <source>
        <strain evidence="8">ATCC BAA-488 / DSM 13995 / JCM 10881 / RKU-1</strain>
    </source>
</reference>
<dbReference type="InterPro" id="IPR019307">
    <property type="entry name" value="RNA-bd_AU-1/RNase_E/G"/>
</dbReference>
<evidence type="ECO:0000256" key="3">
    <source>
        <dbReference type="ARBA" id="ARBA00022801"/>
    </source>
</evidence>
<feature type="domain" description="S1 motif" evidence="6">
    <location>
        <begin position="19"/>
        <end position="92"/>
    </location>
</feature>
<dbReference type="SUPFAM" id="SSF50249">
    <property type="entry name" value="Nucleic acid-binding proteins"/>
    <property type="match status" value="1"/>
</dbReference>
<name>A5ILX7_THEP1</name>
<dbReference type="NCBIfam" id="TIGR00757">
    <property type="entry name" value="RNaseEG"/>
    <property type="match status" value="1"/>
</dbReference>
<comment type="cofactor">
    <cofactor evidence="1">
        <name>Mg(2+)</name>
        <dbReference type="ChEBI" id="CHEBI:18420"/>
    </cofactor>
</comment>
<evidence type="ECO:0000256" key="4">
    <source>
        <dbReference type="ARBA" id="ARBA00022842"/>
    </source>
</evidence>
<protein>
    <submittedName>
        <fullName evidence="7">RNAse G</fullName>
        <ecNumber evidence="7">3.1.4.-</ecNumber>
    </submittedName>
</protein>
<proteinExistence type="predicted"/>
<dbReference type="GO" id="GO:0003723">
    <property type="term" value="F:RNA binding"/>
    <property type="evidence" value="ECO:0007669"/>
    <property type="project" value="UniProtKB-KW"/>
</dbReference>
<evidence type="ECO:0000313" key="7">
    <source>
        <dbReference type="EMBL" id="ABQ47200.1"/>
    </source>
</evidence>
<dbReference type="STRING" id="390874.Tpet_1186"/>
<dbReference type="GO" id="GO:0016787">
    <property type="term" value="F:hydrolase activity"/>
    <property type="evidence" value="ECO:0007669"/>
    <property type="project" value="UniProtKB-KW"/>
</dbReference>
<dbReference type="Gene3D" id="3.40.1260.20">
    <property type="entry name" value="Ribonuclease E, catalytic domain"/>
    <property type="match status" value="1"/>
</dbReference>
<dbReference type="SMART" id="SM00316">
    <property type="entry name" value="S1"/>
    <property type="match status" value="1"/>
</dbReference>
<dbReference type="GO" id="GO:0006364">
    <property type="term" value="P:rRNA processing"/>
    <property type="evidence" value="ECO:0007669"/>
    <property type="project" value="TreeGrafter"/>
</dbReference>
<evidence type="ECO:0000313" key="8">
    <source>
        <dbReference type="Proteomes" id="UP000006558"/>
    </source>
</evidence>
<keyword evidence="3 7" id="KW-0378">Hydrolase</keyword>
<dbReference type="HOGENOM" id="CLU_003468_5_3_0"/>
<evidence type="ECO:0000256" key="2">
    <source>
        <dbReference type="ARBA" id="ARBA00022723"/>
    </source>
</evidence>
<dbReference type="InterPro" id="IPR003029">
    <property type="entry name" value="S1_domain"/>
</dbReference>
<keyword evidence="2" id="KW-0479">Metal-binding</keyword>
<organism evidence="7 8">
    <name type="scientific">Thermotoga petrophila (strain ATCC BAA-488 / DSM 13995 / JCM 10881 / RKU-1)</name>
    <dbReference type="NCBI Taxonomy" id="390874"/>
    <lineage>
        <taxon>Bacteria</taxon>
        <taxon>Thermotogati</taxon>
        <taxon>Thermotogota</taxon>
        <taxon>Thermotogae</taxon>
        <taxon>Thermotogales</taxon>
        <taxon>Thermotogaceae</taxon>
        <taxon>Thermotoga</taxon>
    </lineage>
</organism>
<dbReference type="InterPro" id="IPR004659">
    <property type="entry name" value="RNase_E/G"/>
</dbReference>
<dbReference type="Proteomes" id="UP000006558">
    <property type="component" value="Chromosome"/>
</dbReference>
<dbReference type="EMBL" id="CP000702">
    <property type="protein sequence ID" value="ABQ47200.1"/>
    <property type="molecule type" value="Genomic_DNA"/>
</dbReference>
<dbReference type="GO" id="GO:0005737">
    <property type="term" value="C:cytoplasm"/>
    <property type="evidence" value="ECO:0007669"/>
    <property type="project" value="TreeGrafter"/>
</dbReference>
<dbReference type="GO" id="GO:0046872">
    <property type="term" value="F:metal ion binding"/>
    <property type="evidence" value="ECO:0007669"/>
    <property type="project" value="UniProtKB-KW"/>
</dbReference>
<dbReference type="eggNOG" id="COG1530">
    <property type="taxonomic scope" value="Bacteria"/>
</dbReference>
<dbReference type="EC" id="3.1.4.-" evidence="7"/>
<dbReference type="PANTHER" id="PTHR30001">
    <property type="entry name" value="RIBONUCLEASE"/>
    <property type="match status" value="1"/>
</dbReference>
<evidence type="ECO:0000256" key="1">
    <source>
        <dbReference type="ARBA" id="ARBA00001946"/>
    </source>
</evidence>
<dbReference type="AlphaFoldDB" id="A5ILX7"/>
<dbReference type="KEGG" id="tpt:Tpet_1186"/>
<dbReference type="PANTHER" id="PTHR30001:SF0">
    <property type="entry name" value="RIBONUCLEASE G"/>
    <property type="match status" value="1"/>
</dbReference>
<reference evidence="7 8" key="2">
    <citation type="journal article" date="2009" name="Proc. Natl. Acad. Sci. U.S.A.">
        <title>On the chimeric nature, thermophilic origin, and phylogenetic placement of the Thermotogales.</title>
        <authorList>
            <person name="Zhaxybayeva O."/>
            <person name="Swithers K.S."/>
            <person name="Lapierre P."/>
            <person name="Fournier G.P."/>
            <person name="Bickhart D.M."/>
            <person name="DeBoy R.T."/>
            <person name="Nelson K.E."/>
            <person name="Nesbo C.L."/>
            <person name="Doolittle W.F."/>
            <person name="Gogarten J.P."/>
            <person name="Noll K.M."/>
        </authorList>
    </citation>
    <scope>NUCLEOTIDE SEQUENCE [LARGE SCALE GENOMIC DNA]</scope>
    <source>
        <strain evidence="8">ATCC BAA-488 / DSM 13995 / JCM 10881 / RKU-1</strain>
    </source>
</reference>
<dbReference type="Pfam" id="PF10150">
    <property type="entry name" value="RNase_E_G"/>
    <property type="match status" value="1"/>
</dbReference>
<dbReference type="Gene3D" id="2.40.50.140">
    <property type="entry name" value="Nucleic acid-binding proteins"/>
    <property type="match status" value="1"/>
</dbReference>
<dbReference type="InterPro" id="IPR012340">
    <property type="entry name" value="NA-bd_OB-fold"/>
</dbReference>
<evidence type="ECO:0000259" key="6">
    <source>
        <dbReference type="PROSITE" id="PS50126"/>
    </source>
</evidence>